<keyword evidence="1" id="KW-0732">Signal</keyword>
<dbReference type="AlphaFoldDB" id="A0A517T2W5"/>
<evidence type="ECO:0000313" key="2">
    <source>
        <dbReference type="EMBL" id="QDT62727.1"/>
    </source>
</evidence>
<dbReference type="RefSeq" id="WP_145277681.1">
    <property type="nucleotide sequence ID" value="NZ_CP036272.1"/>
</dbReference>
<dbReference type="SUPFAM" id="SSF52266">
    <property type="entry name" value="SGNH hydrolase"/>
    <property type="match status" value="1"/>
</dbReference>
<dbReference type="OrthoDB" id="278704at2"/>
<accession>A0A517T2W5</accession>
<evidence type="ECO:0000313" key="3">
    <source>
        <dbReference type="Proteomes" id="UP000315003"/>
    </source>
</evidence>
<gene>
    <name evidence="2" type="ORF">SV7mr_52780</name>
</gene>
<keyword evidence="3" id="KW-1185">Reference proteome</keyword>
<feature type="signal peptide" evidence="1">
    <location>
        <begin position="1"/>
        <end position="22"/>
    </location>
</feature>
<evidence type="ECO:0000256" key="1">
    <source>
        <dbReference type="SAM" id="SignalP"/>
    </source>
</evidence>
<sequence precursor="true">MLCRLRLIALLACWLLPTVVVAQDQSLPQVLIIGDSIYQQPSAEVSKALKGKVKVVFAAIQPGEVRNTQTVLNQLDQLLKNQSWDVIHFNLGLGDLVYRAPGMNSFRVMPIDAGGVRATSPAQYEQNLDQLVKRLQSGGAKLIWASTTPIRHSGTKLFVKGSEIEYNAIAEKVMRRHGVAINEMYGFVKDLIDMDKPASHNADPFFFDRKPIHQPIVDSVCNELGLSL</sequence>
<dbReference type="EMBL" id="CP036272">
    <property type="protein sequence ID" value="QDT62727.1"/>
    <property type="molecule type" value="Genomic_DNA"/>
</dbReference>
<feature type="chain" id="PRO_5022231188" description="GDSL-like Lipase/Acylhydrolase" evidence="1">
    <location>
        <begin position="23"/>
        <end position="228"/>
    </location>
</feature>
<dbReference type="CDD" id="cd00229">
    <property type="entry name" value="SGNH_hydrolase"/>
    <property type="match status" value="1"/>
</dbReference>
<dbReference type="Proteomes" id="UP000315003">
    <property type="component" value="Chromosome"/>
</dbReference>
<proteinExistence type="predicted"/>
<name>A0A517T2W5_9BACT</name>
<dbReference type="GO" id="GO:0016788">
    <property type="term" value="F:hydrolase activity, acting on ester bonds"/>
    <property type="evidence" value="ECO:0007669"/>
    <property type="project" value="UniProtKB-ARBA"/>
</dbReference>
<organism evidence="2 3">
    <name type="scientific">Stieleria bergensis</name>
    <dbReference type="NCBI Taxonomy" id="2528025"/>
    <lineage>
        <taxon>Bacteria</taxon>
        <taxon>Pseudomonadati</taxon>
        <taxon>Planctomycetota</taxon>
        <taxon>Planctomycetia</taxon>
        <taxon>Pirellulales</taxon>
        <taxon>Pirellulaceae</taxon>
        <taxon>Stieleria</taxon>
    </lineage>
</organism>
<reference evidence="2 3" key="1">
    <citation type="submission" date="2019-02" db="EMBL/GenBank/DDBJ databases">
        <title>Deep-cultivation of Planctomycetes and their phenomic and genomic characterization uncovers novel biology.</title>
        <authorList>
            <person name="Wiegand S."/>
            <person name="Jogler M."/>
            <person name="Boedeker C."/>
            <person name="Pinto D."/>
            <person name="Vollmers J."/>
            <person name="Rivas-Marin E."/>
            <person name="Kohn T."/>
            <person name="Peeters S.H."/>
            <person name="Heuer A."/>
            <person name="Rast P."/>
            <person name="Oberbeckmann S."/>
            <person name="Bunk B."/>
            <person name="Jeske O."/>
            <person name="Meyerdierks A."/>
            <person name="Storesund J.E."/>
            <person name="Kallscheuer N."/>
            <person name="Luecker S."/>
            <person name="Lage O.M."/>
            <person name="Pohl T."/>
            <person name="Merkel B.J."/>
            <person name="Hornburger P."/>
            <person name="Mueller R.-W."/>
            <person name="Bruemmer F."/>
            <person name="Labrenz M."/>
            <person name="Spormann A.M."/>
            <person name="Op den Camp H."/>
            <person name="Overmann J."/>
            <person name="Amann R."/>
            <person name="Jetten M.S.M."/>
            <person name="Mascher T."/>
            <person name="Medema M.H."/>
            <person name="Devos D.P."/>
            <person name="Kaster A.-K."/>
            <person name="Ovreas L."/>
            <person name="Rohde M."/>
            <person name="Galperin M.Y."/>
            <person name="Jogler C."/>
        </authorList>
    </citation>
    <scope>NUCLEOTIDE SEQUENCE [LARGE SCALE GENOMIC DNA]</scope>
    <source>
        <strain evidence="2 3">SV_7m_r</strain>
    </source>
</reference>
<dbReference type="InterPro" id="IPR036514">
    <property type="entry name" value="SGNH_hydro_sf"/>
</dbReference>
<evidence type="ECO:0008006" key="4">
    <source>
        <dbReference type="Google" id="ProtNLM"/>
    </source>
</evidence>
<protein>
    <recommendedName>
        <fullName evidence="4">GDSL-like Lipase/Acylhydrolase</fullName>
    </recommendedName>
</protein>
<dbReference type="Gene3D" id="3.40.50.1110">
    <property type="entry name" value="SGNH hydrolase"/>
    <property type="match status" value="1"/>
</dbReference>